<dbReference type="SUPFAM" id="SSF53300">
    <property type="entry name" value="vWA-like"/>
    <property type="match status" value="1"/>
</dbReference>
<proteinExistence type="predicted"/>
<evidence type="ECO:0000313" key="3">
    <source>
        <dbReference type="EMBL" id="GCF94387.1"/>
    </source>
</evidence>
<dbReference type="Proteomes" id="UP000290567">
    <property type="component" value="Unassembled WGS sequence"/>
</dbReference>
<reference evidence="4" key="1">
    <citation type="submission" date="2019-02" db="EMBL/GenBank/DDBJ databases">
        <title>Draft genome sequence of Enterococcus sp. Gos25-1.</title>
        <authorList>
            <person name="Tanaka N."/>
            <person name="Shiwa Y."/>
            <person name="Fujita N."/>
        </authorList>
    </citation>
    <scope>NUCLEOTIDE SEQUENCE [LARGE SCALE GENOMIC DNA]</scope>
    <source>
        <strain evidence="4">Gos25-1</strain>
    </source>
</reference>
<dbReference type="RefSeq" id="WP_175580065.1">
    <property type="nucleotide sequence ID" value="NZ_BJCC01000017.1"/>
</dbReference>
<dbReference type="Gene3D" id="3.40.50.410">
    <property type="entry name" value="von Willebrand factor, type A domain"/>
    <property type="match status" value="1"/>
</dbReference>
<name>A0A4P5P8P0_9ENTE</name>
<dbReference type="InterPro" id="IPR049319">
    <property type="entry name" value="GBS104-like_Ig"/>
</dbReference>
<dbReference type="SMART" id="SM00327">
    <property type="entry name" value="VWA"/>
    <property type="match status" value="1"/>
</dbReference>
<dbReference type="Gene3D" id="2.60.40.10">
    <property type="entry name" value="Immunoglobulins"/>
    <property type="match status" value="2"/>
</dbReference>
<dbReference type="EMBL" id="BJCC01000017">
    <property type="protein sequence ID" value="GCF94387.1"/>
    <property type="molecule type" value="Genomic_DNA"/>
</dbReference>
<keyword evidence="1" id="KW-0812">Transmembrane</keyword>
<dbReference type="CDD" id="cd00198">
    <property type="entry name" value="vWFA"/>
    <property type="match status" value="1"/>
</dbReference>
<gene>
    <name evidence="3" type="ORF">NRIC_22780</name>
</gene>
<protein>
    <submittedName>
        <fullName evidence="3">Pilus protein</fullName>
    </submittedName>
</protein>
<dbReference type="InterPro" id="IPR013783">
    <property type="entry name" value="Ig-like_fold"/>
</dbReference>
<dbReference type="InterPro" id="IPR002035">
    <property type="entry name" value="VWF_A"/>
</dbReference>
<dbReference type="InterPro" id="IPR041033">
    <property type="entry name" value="SpaA_PFL_dom_1"/>
</dbReference>
<dbReference type="PROSITE" id="PS50234">
    <property type="entry name" value="VWFA"/>
    <property type="match status" value="1"/>
</dbReference>
<keyword evidence="4" id="KW-1185">Reference proteome</keyword>
<dbReference type="InterPro" id="IPR036465">
    <property type="entry name" value="vWFA_dom_sf"/>
</dbReference>
<dbReference type="Pfam" id="PF05738">
    <property type="entry name" value="Cna_B"/>
    <property type="match status" value="1"/>
</dbReference>
<organism evidence="3 4">
    <name type="scientific">Enterococcus florum</name>
    <dbReference type="NCBI Taxonomy" id="2480627"/>
    <lineage>
        <taxon>Bacteria</taxon>
        <taxon>Bacillati</taxon>
        <taxon>Bacillota</taxon>
        <taxon>Bacilli</taxon>
        <taxon>Lactobacillales</taxon>
        <taxon>Enterococcaceae</taxon>
        <taxon>Enterococcus</taxon>
    </lineage>
</organism>
<dbReference type="Pfam" id="PF21426">
    <property type="entry name" value="GBS104-like_Ig"/>
    <property type="match status" value="1"/>
</dbReference>
<keyword evidence="1" id="KW-1133">Transmembrane helix</keyword>
<dbReference type="InterPro" id="IPR008454">
    <property type="entry name" value="Collagen-bd_Cna-like_B-typ_dom"/>
</dbReference>
<dbReference type="Pfam" id="PF00092">
    <property type="entry name" value="VWA"/>
    <property type="match status" value="1"/>
</dbReference>
<keyword evidence="1" id="KW-0472">Membrane</keyword>
<evidence type="ECO:0000259" key="2">
    <source>
        <dbReference type="PROSITE" id="PS50234"/>
    </source>
</evidence>
<dbReference type="Gene3D" id="2.60.40.1140">
    <property type="entry name" value="Collagen-binding surface protein Cna, B-type domain"/>
    <property type="match status" value="1"/>
</dbReference>
<dbReference type="SUPFAM" id="SSF49478">
    <property type="entry name" value="Cna protein B-type domain"/>
    <property type="match status" value="1"/>
</dbReference>
<dbReference type="AlphaFoldDB" id="A0A4P5P8P0"/>
<dbReference type="Pfam" id="PF17802">
    <property type="entry name" value="SpaA"/>
    <property type="match status" value="2"/>
</dbReference>
<feature type="transmembrane region" description="Helical" evidence="1">
    <location>
        <begin position="894"/>
        <end position="915"/>
    </location>
</feature>
<evidence type="ECO:0000313" key="4">
    <source>
        <dbReference type="Proteomes" id="UP000290567"/>
    </source>
</evidence>
<accession>A0A4P5P8P0</accession>
<evidence type="ECO:0000256" key="1">
    <source>
        <dbReference type="SAM" id="Phobius"/>
    </source>
</evidence>
<comment type="caution">
    <text evidence="3">The sequence shown here is derived from an EMBL/GenBank/DDBJ whole genome shotgun (WGS) entry which is preliminary data.</text>
</comment>
<sequence length="922" mass="103375">MRRLRIGITLVFLIPIFLSLWPMKVGAANRGIGCMAEGEGIPPQSEVLSSSKTYESMYNNKVPVYKSDAGTYPAYAWQPSDQVNVLNHQGGIANQSSWDGLESWDVSQDDHTNSYIHYGDDPSSPNLSLRKYLSETDTEHEFTVKVNVRGNTTYRPGLDILFLLDNSDSMDPNNENPETTRKRNAERALDKLIAELKKVHVPSAENIRIGGHIFSDYTNNAWGSAHLGGKNTFELSNDPRQWDALVKEYKTATAMGATFTQRGLQEAKDMFDAAGGSGRKKMLFILTDGSPNLSWKPTSYQEDENIYYDNWRLIKNDSGSKGNYKKGEFLGGKTYVTKIVPAYAGRINSHITPANSTAMDLKDSGIEIHTISLNITRHLSEVHPNSELIRGLYKLSTKKANATSTPHQDTAEDYLFHNVENQNELVDYFKEWYQTIIRTVDKGEITDPLGDMVELVGTPQIRQVHTDQQVAIDPMPTVQLSSDRRTIKVENLNLTANQEIEMSYRIRLKTDDPGFISGHWYQANKRTILQPTPERSKDQLDFGIPSVKAETETFTILVKKTWVDKFNGTEDYFGLRAPVIDAILQKKTGSEWRDITQVQLHAENQWQATFDDIPAGSDHTYRVIEKVEGRDRVYGYGSPSYNHPTFTSKTMGSEGIQITNSLLTTDYLFTKLRGDSNTPFIGDDKPQFTVTRMENGIVAAATVKPDHKGDVYLPDLPIGSYKVEETQVPAGYQKMPDFEIIVTESSDGRSVEAAVEGITNPHIVKNQKRTLTLVVHKVDDRKQPLQGANFQLNGPDNYEKAQLDGPTFTFENLSLGTYRLTETKTPVGYIGMKDALKFELYVLDGKYYVRGLENHPSVVAYDETEENNQLAITIRNDMVKRPLPNTGGIGRKDILAKALLFLGAGSGLGFGLIVLNKRKGIR</sequence>
<dbReference type="Gene3D" id="2.60.40.2110">
    <property type="match status" value="1"/>
</dbReference>
<feature type="domain" description="VWFA" evidence="2">
    <location>
        <begin position="159"/>
        <end position="429"/>
    </location>
</feature>